<dbReference type="GO" id="GO:0044183">
    <property type="term" value="F:protein folding chaperone"/>
    <property type="evidence" value="ECO:0007669"/>
    <property type="project" value="TreeGrafter"/>
</dbReference>
<dbReference type="OrthoDB" id="245563at2759"/>
<reference evidence="3 4" key="1">
    <citation type="submission" date="2017-03" db="EMBL/GenBank/DDBJ databases">
        <title>Genomes of endolithic fungi from Antarctica.</title>
        <authorList>
            <person name="Coleine C."/>
            <person name="Masonjones S."/>
            <person name="Stajich J.E."/>
        </authorList>
    </citation>
    <scope>NUCLEOTIDE SEQUENCE [LARGE SCALE GENOMIC DNA]</scope>
    <source>
        <strain evidence="3 4">CCFEE 5311</strain>
    </source>
</reference>
<accession>A0A4U0V6P8</accession>
<dbReference type="PANTHER" id="PTHR43948:SF21">
    <property type="entry name" value="DNAJ DOMAIN-CONTAINING PROTEIN"/>
    <property type="match status" value="1"/>
</dbReference>
<feature type="compositionally biased region" description="Basic and acidic residues" evidence="1">
    <location>
        <begin position="581"/>
        <end position="594"/>
    </location>
</feature>
<feature type="compositionally biased region" description="Polar residues" evidence="1">
    <location>
        <begin position="11"/>
        <end position="21"/>
    </location>
</feature>
<dbReference type="GO" id="GO:0005634">
    <property type="term" value="C:nucleus"/>
    <property type="evidence" value="ECO:0007669"/>
    <property type="project" value="TreeGrafter"/>
</dbReference>
<dbReference type="SMART" id="SM00271">
    <property type="entry name" value="DnaJ"/>
    <property type="match status" value="1"/>
</dbReference>
<dbReference type="Gene3D" id="1.10.287.110">
    <property type="entry name" value="DnaJ domain"/>
    <property type="match status" value="1"/>
</dbReference>
<comment type="caution">
    <text evidence="3">The sequence shown here is derived from an EMBL/GenBank/DDBJ whole genome shotgun (WGS) entry which is preliminary data.</text>
</comment>
<feature type="region of interest" description="Disordered" evidence="1">
    <location>
        <begin position="374"/>
        <end position="439"/>
    </location>
</feature>
<dbReference type="SUPFAM" id="SSF46565">
    <property type="entry name" value="Chaperone J-domain"/>
    <property type="match status" value="1"/>
</dbReference>
<dbReference type="PRINTS" id="PR00625">
    <property type="entry name" value="JDOMAIN"/>
</dbReference>
<evidence type="ECO:0000313" key="3">
    <source>
        <dbReference type="EMBL" id="TKA44414.1"/>
    </source>
</evidence>
<protein>
    <recommendedName>
        <fullName evidence="2">J domain-containing protein</fullName>
    </recommendedName>
</protein>
<proteinExistence type="predicted"/>
<dbReference type="InterPro" id="IPR001623">
    <property type="entry name" value="DnaJ_domain"/>
</dbReference>
<gene>
    <name evidence="3" type="ORF">B0A54_05158</name>
</gene>
<dbReference type="InterPro" id="IPR012337">
    <property type="entry name" value="RNaseH-like_sf"/>
</dbReference>
<dbReference type="GO" id="GO:0005737">
    <property type="term" value="C:cytoplasm"/>
    <property type="evidence" value="ECO:0007669"/>
    <property type="project" value="TreeGrafter"/>
</dbReference>
<dbReference type="GO" id="GO:0051087">
    <property type="term" value="F:protein-folding chaperone binding"/>
    <property type="evidence" value="ECO:0007669"/>
    <property type="project" value="TreeGrafter"/>
</dbReference>
<dbReference type="GO" id="GO:0003676">
    <property type="term" value="F:nucleic acid binding"/>
    <property type="evidence" value="ECO:0007669"/>
    <property type="project" value="InterPro"/>
</dbReference>
<evidence type="ECO:0000313" key="4">
    <source>
        <dbReference type="Proteomes" id="UP000310066"/>
    </source>
</evidence>
<dbReference type="EMBL" id="NAJP01000015">
    <property type="protein sequence ID" value="TKA44414.1"/>
    <property type="molecule type" value="Genomic_DNA"/>
</dbReference>
<dbReference type="CDD" id="cd06257">
    <property type="entry name" value="DnaJ"/>
    <property type="match status" value="1"/>
</dbReference>
<dbReference type="Proteomes" id="UP000310066">
    <property type="component" value="Unassembled WGS sequence"/>
</dbReference>
<dbReference type="GO" id="GO:0051082">
    <property type="term" value="F:unfolded protein binding"/>
    <property type="evidence" value="ECO:0007669"/>
    <property type="project" value="TreeGrafter"/>
</dbReference>
<feature type="region of interest" description="Disordered" evidence="1">
    <location>
        <begin position="576"/>
        <end position="604"/>
    </location>
</feature>
<evidence type="ECO:0000256" key="1">
    <source>
        <dbReference type="SAM" id="MobiDB-lite"/>
    </source>
</evidence>
<dbReference type="InterPro" id="IPR036869">
    <property type="entry name" value="J_dom_sf"/>
</dbReference>
<dbReference type="Gene3D" id="3.30.420.10">
    <property type="entry name" value="Ribonuclease H-like superfamily/Ribonuclease H"/>
    <property type="match status" value="1"/>
</dbReference>
<dbReference type="STRING" id="329885.A0A4U0V6P8"/>
<feature type="region of interest" description="Disordered" evidence="1">
    <location>
        <begin position="1"/>
        <end position="21"/>
    </location>
</feature>
<dbReference type="PROSITE" id="PS50076">
    <property type="entry name" value="DNAJ_2"/>
    <property type="match status" value="1"/>
</dbReference>
<dbReference type="AlphaFoldDB" id="A0A4U0V6P8"/>
<dbReference type="PANTHER" id="PTHR43948">
    <property type="entry name" value="DNAJ HOMOLOG SUBFAMILY B"/>
    <property type="match status" value="1"/>
</dbReference>
<feature type="domain" description="J" evidence="2">
    <location>
        <begin position="500"/>
        <end position="569"/>
    </location>
</feature>
<organism evidence="3 4">
    <name type="scientific">Friedmanniomyces endolithicus</name>
    <dbReference type="NCBI Taxonomy" id="329885"/>
    <lineage>
        <taxon>Eukaryota</taxon>
        <taxon>Fungi</taxon>
        <taxon>Dikarya</taxon>
        <taxon>Ascomycota</taxon>
        <taxon>Pezizomycotina</taxon>
        <taxon>Dothideomycetes</taxon>
        <taxon>Dothideomycetidae</taxon>
        <taxon>Mycosphaerellales</taxon>
        <taxon>Teratosphaeriaceae</taxon>
        <taxon>Friedmanniomyces</taxon>
    </lineage>
</organism>
<dbReference type="InterPro" id="IPR036397">
    <property type="entry name" value="RNaseH_sf"/>
</dbReference>
<evidence type="ECO:0000259" key="2">
    <source>
        <dbReference type="PROSITE" id="PS50076"/>
    </source>
</evidence>
<dbReference type="Pfam" id="PF00226">
    <property type="entry name" value="DnaJ"/>
    <property type="match status" value="1"/>
</dbReference>
<dbReference type="SUPFAM" id="SSF53098">
    <property type="entry name" value="Ribonuclease H-like"/>
    <property type="match status" value="1"/>
</dbReference>
<sequence>MNASMAGPEATANTSRDNETATTSITAISKYPILWAHERPVPAPLRKQCNDEKDHEAGLEATDTQRNEFISTTSSHGDESDCSTTIKQRETVAKTGQNRKAKGSDEATCSIPEVRWESTFCVHMDRNYWPRPYYGETNLHLVKEMLVTDSEGDNFHFAHCGHLYLCDCYSIFDAIEEPLIVASDAGVRRKDEPNSVTGIGVFVGPGSPFNASEVAVPCPDSMAAELSAALRALQTVKQMKERGRIPLVSEVILKTDNESMEGAMTGTIFKWRRDGFLDDSGRAIKYRDLYWVLEEAVVELYNSHHTAVLFFWTPRRYNIDADRLATAALRQEDIRLGIFVAKPVKSQQRKRKCDEDEQANLMNVKRLCAQIPPASRRDSATTLVPSSDAHRGQSPPGLPDHLSGVATQHPPKFIGPLRPSLAELGKSASPGDLSSIATQNTPKLIGPVRPLFAELDRSAPGGPDNVAKDGDGYLRALRHITAVLAAGKDRQSAAGESGRYYYSSLQVDSHATQQQVRDAYKKAALRHHPDRVPADSPERASRTKKFQQINDAYYTLSDPTRRREYDLTRTSFYGFGGGSGKQDHETAADEEIPRPEPSAGGAEGFASSFPWSAFGFGGKAKTESDANNFSNEQFGSVFEEMMADQGMAEGSDNEPTKRFWSLVGGASGGAMGFIVANVPGAIAGAVAGNRLGAVRDKRGKSVYSVYQELEQPDKMRLLSELASKVFAHAIS</sequence>
<name>A0A4U0V6P8_9PEZI</name>